<keyword evidence="4" id="KW-0862">Zinc</keyword>
<dbReference type="Pfam" id="PF00645">
    <property type="entry name" value="zf-PARP"/>
    <property type="match status" value="1"/>
</dbReference>
<dbReference type="GO" id="GO:0008270">
    <property type="term" value="F:zinc ion binding"/>
    <property type="evidence" value="ECO:0007669"/>
    <property type="project" value="UniProtKB-KW"/>
</dbReference>
<dbReference type="SUPFAM" id="SSF57716">
    <property type="entry name" value="Glucocorticoid receptor-like (DNA-binding domain)"/>
    <property type="match status" value="1"/>
</dbReference>
<keyword evidence="5" id="KW-0539">Nucleus</keyword>
<feature type="compositionally biased region" description="Basic and acidic residues" evidence="6">
    <location>
        <begin position="102"/>
        <end position="123"/>
    </location>
</feature>
<feature type="region of interest" description="Disordered" evidence="6">
    <location>
        <begin position="102"/>
        <end position="230"/>
    </location>
</feature>
<reference evidence="8" key="3">
    <citation type="submission" date="2024-01" db="EMBL/GenBank/DDBJ databases">
        <authorList>
            <person name="Coelho M.A."/>
            <person name="David-Palma M."/>
            <person name="Shea T."/>
            <person name="Sun S."/>
            <person name="Cuomo C.A."/>
            <person name="Heitman J."/>
        </authorList>
    </citation>
    <scope>NUCLEOTIDE SEQUENCE</scope>
    <source>
        <strain evidence="8">CBS 7841</strain>
    </source>
</reference>
<dbReference type="AlphaFoldDB" id="A0AAJ8LWN0"/>
<reference evidence="8" key="2">
    <citation type="journal article" date="2022" name="Elife">
        <title>Obligate sexual reproduction of a homothallic fungus closely related to the Cryptococcus pathogenic species complex.</title>
        <authorList>
            <person name="Passer A.R."/>
            <person name="Clancey S.A."/>
            <person name="Shea T."/>
            <person name="David-Palma M."/>
            <person name="Averette A.F."/>
            <person name="Boekhout T."/>
            <person name="Porcel B.M."/>
            <person name="Nowrousian M."/>
            <person name="Cuomo C.A."/>
            <person name="Sun S."/>
            <person name="Heitman J."/>
            <person name="Coelho M.A."/>
        </authorList>
    </citation>
    <scope>NUCLEOTIDE SEQUENCE</scope>
    <source>
        <strain evidence="8">CBS 7841</strain>
    </source>
</reference>
<name>A0AAJ8LWN0_9TREE</name>
<feature type="domain" description="PARP-type" evidence="7">
    <location>
        <begin position="4"/>
        <end position="95"/>
    </location>
</feature>
<evidence type="ECO:0000313" key="9">
    <source>
        <dbReference type="Proteomes" id="UP000094043"/>
    </source>
</evidence>
<evidence type="ECO:0000259" key="7">
    <source>
        <dbReference type="PROSITE" id="PS50064"/>
    </source>
</evidence>
<keyword evidence="9" id="KW-1185">Reference proteome</keyword>
<dbReference type="Proteomes" id="UP000094043">
    <property type="component" value="Chromosome 1"/>
</dbReference>
<evidence type="ECO:0000313" key="8">
    <source>
        <dbReference type="EMBL" id="WVN85585.1"/>
    </source>
</evidence>
<dbReference type="InterPro" id="IPR036957">
    <property type="entry name" value="Znf_PARP_sf"/>
</dbReference>
<dbReference type="InterPro" id="IPR001510">
    <property type="entry name" value="Znf_PARP"/>
</dbReference>
<evidence type="ECO:0000256" key="5">
    <source>
        <dbReference type="ARBA" id="ARBA00023242"/>
    </source>
</evidence>
<feature type="compositionally biased region" description="Basic residues" evidence="6">
    <location>
        <begin position="220"/>
        <end position="230"/>
    </location>
</feature>
<evidence type="ECO:0000256" key="2">
    <source>
        <dbReference type="ARBA" id="ARBA00022723"/>
    </source>
</evidence>
<dbReference type="KEGG" id="cdep:91084948"/>
<dbReference type="PROSITE" id="PS50064">
    <property type="entry name" value="ZF_PARP_2"/>
    <property type="match status" value="1"/>
</dbReference>
<dbReference type="GO" id="GO:0005634">
    <property type="term" value="C:nucleus"/>
    <property type="evidence" value="ECO:0007669"/>
    <property type="project" value="UniProtKB-SubCell"/>
</dbReference>
<reference evidence="8" key="1">
    <citation type="submission" date="2016-06" db="EMBL/GenBank/DDBJ databases">
        <authorList>
            <person name="Cuomo C."/>
            <person name="Litvintseva A."/>
            <person name="Heitman J."/>
            <person name="Chen Y."/>
            <person name="Sun S."/>
            <person name="Springer D."/>
            <person name="Dromer F."/>
            <person name="Young S."/>
            <person name="Zeng Q."/>
            <person name="Chapman S."/>
            <person name="Gujja S."/>
            <person name="Saif S."/>
            <person name="Birren B."/>
        </authorList>
    </citation>
    <scope>NUCLEOTIDE SEQUENCE</scope>
    <source>
        <strain evidence="8">CBS 7841</strain>
    </source>
</reference>
<protein>
    <recommendedName>
        <fullName evidence="7">PARP-type domain-containing protein</fullName>
    </recommendedName>
</protein>
<evidence type="ECO:0000256" key="6">
    <source>
        <dbReference type="SAM" id="MobiDB-lite"/>
    </source>
</evidence>
<dbReference type="SMART" id="SM01336">
    <property type="entry name" value="zf-PARP"/>
    <property type="match status" value="1"/>
</dbReference>
<dbReference type="EMBL" id="CP143784">
    <property type="protein sequence ID" value="WVN85585.1"/>
    <property type="molecule type" value="Genomic_DNA"/>
</dbReference>
<dbReference type="Gene3D" id="3.30.1740.10">
    <property type="entry name" value="Zinc finger, PARP-type"/>
    <property type="match status" value="1"/>
</dbReference>
<feature type="compositionally biased region" description="Basic and acidic residues" evidence="6">
    <location>
        <begin position="206"/>
        <end position="219"/>
    </location>
</feature>
<proteinExistence type="predicted"/>
<dbReference type="GeneID" id="91084948"/>
<dbReference type="GO" id="GO:0003677">
    <property type="term" value="F:DNA binding"/>
    <property type="evidence" value="ECO:0007669"/>
    <property type="project" value="InterPro"/>
</dbReference>
<evidence type="ECO:0000256" key="3">
    <source>
        <dbReference type="ARBA" id="ARBA00022771"/>
    </source>
</evidence>
<dbReference type="RefSeq" id="XP_066066285.1">
    <property type="nucleotide sequence ID" value="XM_066210188.1"/>
</dbReference>
<gene>
    <name evidence="8" type="ORF">L203_100734</name>
</gene>
<evidence type="ECO:0000256" key="1">
    <source>
        <dbReference type="ARBA" id="ARBA00004123"/>
    </source>
</evidence>
<organism evidence="8 9">
    <name type="scientific">Cryptococcus depauperatus CBS 7841</name>
    <dbReference type="NCBI Taxonomy" id="1295531"/>
    <lineage>
        <taxon>Eukaryota</taxon>
        <taxon>Fungi</taxon>
        <taxon>Dikarya</taxon>
        <taxon>Basidiomycota</taxon>
        <taxon>Agaricomycotina</taxon>
        <taxon>Tremellomycetes</taxon>
        <taxon>Tremellales</taxon>
        <taxon>Cryptococcaceae</taxon>
        <taxon>Cryptococcus</taxon>
    </lineage>
</organism>
<comment type="subcellular location">
    <subcellularLocation>
        <location evidence="1">Nucleus</location>
    </subcellularLocation>
</comment>
<accession>A0AAJ8LWN0</accession>
<evidence type="ECO:0000256" key="4">
    <source>
        <dbReference type="ARBA" id="ARBA00022833"/>
    </source>
</evidence>
<sequence>MPAYRFEIAKTGRAACNGKKPCKGTKIDKGQLRMGVWVEIPGSNGSFKWRHWGCTTPEVIKHWKDDFNEATELDGFDELPEDAQQKIIDAWDAGHVRDEDIPDSAKADKVEEGVNEANIEKPTTKKAGRKTKKDEGEVPVDEDQPKKRKAPVKKAKEEPKNEDIEEKSPQKKRKVSARKTKDEPEKEQDVEEAPKKKQPKKITKGRSVDDTEHIGETSKRGRGRSKKSVA</sequence>
<keyword evidence="2" id="KW-0479">Metal-binding</keyword>
<keyword evidence="3" id="KW-0863">Zinc-finger</keyword>
<feature type="compositionally biased region" description="Basic and acidic residues" evidence="6">
    <location>
        <begin position="154"/>
        <end position="169"/>
    </location>
</feature>